<dbReference type="Pfam" id="PF13474">
    <property type="entry name" value="SnoaL_3"/>
    <property type="match status" value="1"/>
</dbReference>
<dbReference type="InterPro" id="IPR001810">
    <property type="entry name" value="F-box_dom"/>
</dbReference>
<accession>A0A6P5EIT6</accession>
<dbReference type="InterPro" id="IPR032710">
    <property type="entry name" value="NTF2-like_dom_sf"/>
</dbReference>
<dbReference type="CDD" id="cd22117">
    <property type="entry name" value="F-box_FBXL4"/>
    <property type="match status" value="1"/>
</dbReference>
<dbReference type="Gene3D" id="3.10.450.50">
    <property type="match status" value="1"/>
</dbReference>
<evidence type="ECO:0000313" key="6">
    <source>
        <dbReference type="RefSeq" id="XP_020081403.1"/>
    </source>
</evidence>
<sequence length="302" mass="32863">MDGHNPFVLRTLLIAAGATAICCICALWALRSPRAKPSPSKKSRKKPCGCTCSCAPACGGDQPLPLPPPTATAAAAAAVPNGEIPSAAAVPNGEMAASVRRPRRVAAMGSSMVEQMVPEVRTHALSYLDYRSLCRLSMANSAMRRAANDDGVWKALYRKDFTVEQDSVTPSNGWKAYYAATRAIVSVNAEFYNIIRDSSLRGMRDFWLNADYVKCLHASGELFTGYTAVIDSWRAALNWGLGGGPGVAFQIREVRARVLSDIAWLTMKAYADIDSEPLHVTNVYELHNGRWYMVHHHSSVMA</sequence>
<dbReference type="Pfam" id="PF12937">
    <property type="entry name" value="F-box-like"/>
    <property type="match status" value="1"/>
</dbReference>
<gene>
    <name evidence="5 6" type="primary">LOC109705052</name>
</gene>
<evidence type="ECO:0000313" key="4">
    <source>
        <dbReference type="Proteomes" id="UP000515123"/>
    </source>
</evidence>
<dbReference type="AlphaFoldDB" id="A0A6P5EIT6"/>
<dbReference type="InterPro" id="IPR037401">
    <property type="entry name" value="SnoaL-like"/>
</dbReference>
<name>A0A6P5EIT6_ANACO</name>
<keyword evidence="1" id="KW-0812">Transmembrane</keyword>
<dbReference type="InterPro" id="IPR044260">
    <property type="entry name" value="SKIP8-like"/>
</dbReference>
<reference evidence="5 6" key="2">
    <citation type="submission" date="2025-04" db="UniProtKB">
        <authorList>
            <consortium name="RefSeq"/>
        </authorList>
    </citation>
    <scope>IDENTIFICATION</scope>
    <source>
        <tissue evidence="5 6">Leaf</tissue>
    </source>
</reference>
<dbReference type="SUPFAM" id="SSF81383">
    <property type="entry name" value="F-box domain"/>
    <property type="match status" value="1"/>
</dbReference>
<dbReference type="GeneID" id="109705052"/>
<organism evidence="6">
    <name type="scientific">Ananas comosus</name>
    <name type="common">Pineapple</name>
    <name type="synonym">Ananas ananas</name>
    <dbReference type="NCBI Taxonomy" id="4615"/>
    <lineage>
        <taxon>Eukaryota</taxon>
        <taxon>Viridiplantae</taxon>
        <taxon>Streptophyta</taxon>
        <taxon>Embryophyta</taxon>
        <taxon>Tracheophyta</taxon>
        <taxon>Spermatophyta</taxon>
        <taxon>Magnoliopsida</taxon>
        <taxon>Liliopsida</taxon>
        <taxon>Poales</taxon>
        <taxon>Bromeliaceae</taxon>
        <taxon>Bromelioideae</taxon>
        <taxon>Ananas</taxon>
    </lineage>
</organism>
<keyword evidence="1" id="KW-0472">Membrane</keyword>
<evidence type="ECO:0000256" key="1">
    <source>
        <dbReference type="SAM" id="Phobius"/>
    </source>
</evidence>
<feature type="transmembrane region" description="Helical" evidence="1">
    <location>
        <begin position="12"/>
        <end position="30"/>
    </location>
</feature>
<keyword evidence="4" id="KW-1185">Reference proteome</keyword>
<protein>
    <submittedName>
        <fullName evidence="5 6">F-box protein SKIP8-like isoform X1</fullName>
    </submittedName>
</protein>
<dbReference type="OrthoDB" id="1901658at2759"/>
<dbReference type="SUPFAM" id="SSF54427">
    <property type="entry name" value="NTF2-like"/>
    <property type="match status" value="1"/>
</dbReference>
<keyword evidence="1" id="KW-1133">Transmembrane helix</keyword>
<dbReference type="Proteomes" id="UP000515123">
    <property type="component" value="Unplaced"/>
</dbReference>
<dbReference type="PANTHER" id="PTHR47124:SF1">
    <property type="entry name" value="F-BOX PROTEIN SKIP8"/>
    <property type="match status" value="1"/>
</dbReference>
<feature type="domain" description="F-box" evidence="2">
    <location>
        <begin position="118"/>
        <end position="158"/>
    </location>
</feature>
<dbReference type="RefSeq" id="XP_020081402.1">
    <property type="nucleotide sequence ID" value="XM_020225813.1"/>
</dbReference>
<evidence type="ECO:0000259" key="2">
    <source>
        <dbReference type="Pfam" id="PF12937"/>
    </source>
</evidence>
<dbReference type="Gene3D" id="1.20.1280.50">
    <property type="match status" value="1"/>
</dbReference>
<proteinExistence type="predicted"/>
<evidence type="ECO:0000313" key="5">
    <source>
        <dbReference type="RefSeq" id="XP_020081402.1"/>
    </source>
</evidence>
<reference evidence="4" key="1">
    <citation type="journal article" date="2015" name="Nat. Genet.">
        <title>The pineapple genome and the evolution of CAM photosynthesis.</title>
        <authorList>
            <person name="Ming R."/>
            <person name="VanBuren R."/>
            <person name="Wai C.M."/>
            <person name="Tang H."/>
            <person name="Schatz M.C."/>
            <person name="Bowers J.E."/>
            <person name="Lyons E."/>
            <person name="Wang M.L."/>
            <person name="Chen J."/>
            <person name="Biggers E."/>
            <person name="Zhang J."/>
            <person name="Huang L."/>
            <person name="Zhang L."/>
            <person name="Miao W."/>
            <person name="Zhang J."/>
            <person name="Ye Z."/>
            <person name="Miao C."/>
            <person name="Lin Z."/>
            <person name="Wang H."/>
            <person name="Zhou H."/>
            <person name="Yim W.C."/>
            <person name="Priest H.D."/>
            <person name="Zheng C."/>
            <person name="Woodhouse M."/>
            <person name="Edger P.P."/>
            <person name="Guyot R."/>
            <person name="Guo H.B."/>
            <person name="Guo H."/>
            <person name="Zheng G."/>
            <person name="Singh R."/>
            <person name="Sharma A."/>
            <person name="Min X."/>
            <person name="Zheng Y."/>
            <person name="Lee H."/>
            <person name="Gurtowski J."/>
            <person name="Sedlazeck F.J."/>
            <person name="Harkess A."/>
            <person name="McKain M.R."/>
            <person name="Liao Z."/>
            <person name="Fang J."/>
            <person name="Liu J."/>
            <person name="Zhang X."/>
            <person name="Zhang Q."/>
            <person name="Hu W."/>
            <person name="Qin Y."/>
            <person name="Wang K."/>
            <person name="Chen L.Y."/>
            <person name="Shirley N."/>
            <person name="Lin Y.R."/>
            <person name="Liu L.Y."/>
            <person name="Hernandez A.G."/>
            <person name="Wright C.L."/>
            <person name="Bulone V."/>
            <person name="Tuskan G.A."/>
            <person name="Heath K."/>
            <person name="Zee F."/>
            <person name="Moore P.H."/>
            <person name="Sunkar R."/>
            <person name="Leebens-Mack J.H."/>
            <person name="Mockler T."/>
            <person name="Bennetzen J.L."/>
            <person name="Freeling M."/>
            <person name="Sankoff D."/>
            <person name="Paterson A.H."/>
            <person name="Zhu X."/>
            <person name="Yang X."/>
            <person name="Smith J.A."/>
            <person name="Cushman J.C."/>
            <person name="Paull R.E."/>
            <person name="Yu Q."/>
        </authorList>
    </citation>
    <scope>NUCLEOTIDE SEQUENCE [LARGE SCALE GENOMIC DNA]</scope>
    <source>
        <strain evidence="4">cv. F153</strain>
    </source>
</reference>
<evidence type="ECO:0000259" key="3">
    <source>
        <dbReference type="Pfam" id="PF13474"/>
    </source>
</evidence>
<feature type="domain" description="SnoaL-like" evidence="3">
    <location>
        <begin position="184"/>
        <end position="301"/>
    </location>
</feature>
<dbReference type="InterPro" id="IPR036047">
    <property type="entry name" value="F-box-like_dom_sf"/>
</dbReference>
<dbReference type="RefSeq" id="XP_020081403.1">
    <property type="nucleotide sequence ID" value="XM_020225814.1"/>
</dbReference>
<dbReference type="PANTHER" id="PTHR47124">
    <property type="entry name" value="F-BOX PROTEIN SKIP8"/>
    <property type="match status" value="1"/>
</dbReference>